<dbReference type="Pfam" id="PF02178">
    <property type="entry name" value="AT_hook"/>
    <property type="match status" value="4"/>
</dbReference>
<feature type="compositionally biased region" description="Acidic residues" evidence="1">
    <location>
        <begin position="163"/>
        <end position="174"/>
    </location>
</feature>
<dbReference type="SMART" id="SM00384">
    <property type="entry name" value="AT_hook"/>
    <property type="match status" value="4"/>
</dbReference>
<evidence type="ECO:0000256" key="1">
    <source>
        <dbReference type="SAM" id="MobiDB-lite"/>
    </source>
</evidence>
<proteinExistence type="predicted"/>
<dbReference type="Proteomes" id="UP001498476">
    <property type="component" value="Unassembled WGS sequence"/>
</dbReference>
<feature type="compositionally biased region" description="Low complexity" evidence="1">
    <location>
        <begin position="94"/>
        <end position="119"/>
    </location>
</feature>
<name>A0ABR1GX87_9HYPO</name>
<feature type="region of interest" description="Disordered" evidence="1">
    <location>
        <begin position="1"/>
        <end position="174"/>
    </location>
</feature>
<accession>A0ABR1GX87</accession>
<dbReference type="InterPro" id="IPR017956">
    <property type="entry name" value="AT_hook_DNA-bd_motif"/>
</dbReference>
<sequence>MARTKQDVVAAKDASNSPPPIAKAAAGVKKPTGRPRGRPKSDNPRKPYVPTGRPRGRPKGTTKAVAVAKAVDDPSTTTPEAPRRRGRPRKGEASPSKTPQATPKTTPKTTPKSAAKVTGKGTGKRGRPRKNAVPEPEEDQLDAEVEGDVETEDNLDAAKGAASDEESGDEYASE</sequence>
<dbReference type="PRINTS" id="PR00929">
    <property type="entry name" value="ATHOOK"/>
</dbReference>
<feature type="compositionally biased region" description="Acidic residues" evidence="1">
    <location>
        <begin position="135"/>
        <end position="155"/>
    </location>
</feature>
<gene>
    <name evidence="2" type="ORF">QQX98_007665</name>
</gene>
<keyword evidence="3" id="KW-1185">Reference proteome</keyword>
<evidence type="ECO:0000313" key="3">
    <source>
        <dbReference type="Proteomes" id="UP001498476"/>
    </source>
</evidence>
<evidence type="ECO:0008006" key="4">
    <source>
        <dbReference type="Google" id="ProtNLM"/>
    </source>
</evidence>
<organism evidence="2 3">
    <name type="scientific">Neonectria punicea</name>
    <dbReference type="NCBI Taxonomy" id="979145"/>
    <lineage>
        <taxon>Eukaryota</taxon>
        <taxon>Fungi</taxon>
        <taxon>Dikarya</taxon>
        <taxon>Ascomycota</taxon>
        <taxon>Pezizomycotina</taxon>
        <taxon>Sordariomycetes</taxon>
        <taxon>Hypocreomycetidae</taxon>
        <taxon>Hypocreales</taxon>
        <taxon>Nectriaceae</taxon>
        <taxon>Neonectria</taxon>
    </lineage>
</organism>
<comment type="caution">
    <text evidence="2">The sequence shown here is derived from an EMBL/GenBank/DDBJ whole genome shotgun (WGS) entry which is preliminary data.</text>
</comment>
<evidence type="ECO:0000313" key="2">
    <source>
        <dbReference type="EMBL" id="KAK7413440.1"/>
    </source>
</evidence>
<protein>
    <recommendedName>
        <fullName evidence="4">AT hook domain-containing protein</fullName>
    </recommendedName>
</protein>
<dbReference type="EMBL" id="JAZAVJ010000129">
    <property type="protein sequence ID" value="KAK7413440.1"/>
    <property type="molecule type" value="Genomic_DNA"/>
</dbReference>
<reference evidence="2 3" key="1">
    <citation type="journal article" date="2025" name="Microbiol. Resour. Announc.">
        <title>Draft genome sequences for Neonectria magnoliae and Neonectria punicea, canker pathogens of Liriodendron tulipifera and Acer saccharum in West Virginia.</title>
        <authorList>
            <person name="Petronek H.M."/>
            <person name="Kasson M.T."/>
            <person name="Metheny A.M."/>
            <person name="Stauder C.M."/>
            <person name="Lovett B."/>
            <person name="Lynch S.C."/>
            <person name="Garnas J.R."/>
            <person name="Kasson L.R."/>
            <person name="Stajich J.E."/>
        </authorList>
    </citation>
    <scope>NUCLEOTIDE SEQUENCE [LARGE SCALE GENOMIC DNA]</scope>
    <source>
        <strain evidence="2 3">NRRL 64653</strain>
    </source>
</reference>